<evidence type="ECO:0000256" key="1">
    <source>
        <dbReference type="SAM" id="Phobius"/>
    </source>
</evidence>
<feature type="transmembrane region" description="Helical" evidence="1">
    <location>
        <begin position="56"/>
        <end position="78"/>
    </location>
</feature>
<keyword evidence="1" id="KW-0812">Transmembrane</keyword>
<keyword evidence="1" id="KW-0472">Membrane</keyword>
<sequence>MKKIIKQVSFEEANQLIDMEKMYLHSKENTFSRSLQLFILALFCGFMSLLTLKNSIIITSVLILIIAISYFLFFHIKFKNKAWEEFSWQLVKYLMLQTITVSIVLGVRINDGKPFGDLYILFAFCYLIFIVILSYLRCKAMMLNYLRKNGMDLKESSVSKIWNKGIFKLSIGLLVAIILGTQLYRVSKFLFIGSNSSPGEITIQNEWLGGLLVVVIGLVLVIFFIVFSLLPTLFFNAKVITEGILLKEYEDEFRKEFDLVKDK</sequence>
<feature type="transmembrane region" description="Helical" evidence="1">
    <location>
        <begin position="166"/>
        <end position="187"/>
    </location>
</feature>
<organism evidence="2 3">
    <name type="scientific">Listeria kieliensis</name>
    <dbReference type="NCBI Taxonomy" id="1621700"/>
    <lineage>
        <taxon>Bacteria</taxon>
        <taxon>Bacillati</taxon>
        <taxon>Bacillota</taxon>
        <taxon>Bacilli</taxon>
        <taxon>Bacillales</taxon>
        <taxon>Listeriaceae</taxon>
        <taxon>Listeria</taxon>
    </lineage>
</organism>
<keyword evidence="3" id="KW-1185">Reference proteome</keyword>
<dbReference type="RefSeq" id="WP_115753472.1">
    <property type="nucleotide sequence ID" value="NZ_LARY01000002.1"/>
</dbReference>
<protein>
    <submittedName>
        <fullName evidence="2">Membrane protein</fullName>
    </submittedName>
</protein>
<dbReference type="EMBL" id="LARY01000002">
    <property type="protein sequence ID" value="RDX01220.1"/>
    <property type="molecule type" value="Genomic_DNA"/>
</dbReference>
<feature type="transmembrane region" description="Helical" evidence="1">
    <location>
        <begin position="31"/>
        <end position="50"/>
    </location>
</feature>
<name>A0A3D8TQZ4_9LIST</name>
<gene>
    <name evidence="2" type="ORF">UR08_09800</name>
</gene>
<dbReference type="Proteomes" id="UP000257055">
    <property type="component" value="Unassembled WGS sequence"/>
</dbReference>
<feature type="transmembrane region" description="Helical" evidence="1">
    <location>
        <begin position="207"/>
        <end position="230"/>
    </location>
</feature>
<evidence type="ECO:0000313" key="3">
    <source>
        <dbReference type="Proteomes" id="UP000257055"/>
    </source>
</evidence>
<keyword evidence="1" id="KW-1133">Transmembrane helix</keyword>
<accession>A0A3D8TQZ4</accession>
<proteinExistence type="predicted"/>
<reference evidence="3" key="1">
    <citation type="submission" date="2015-04" db="EMBL/GenBank/DDBJ databases">
        <authorList>
            <person name="Schardt J."/>
            <person name="Mueller-Herbst S."/>
            <person name="Scherer S."/>
            <person name="Huptas C."/>
        </authorList>
    </citation>
    <scope>NUCLEOTIDE SEQUENCE [LARGE SCALE GENOMIC DNA]</scope>
    <source>
        <strain evidence="3">Kiel-L1</strain>
    </source>
</reference>
<evidence type="ECO:0000313" key="2">
    <source>
        <dbReference type="EMBL" id="RDX01220.1"/>
    </source>
</evidence>
<feature type="transmembrane region" description="Helical" evidence="1">
    <location>
        <begin position="90"/>
        <end position="107"/>
    </location>
</feature>
<feature type="transmembrane region" description="Helical" evidence="1">
    <location>
        <begin position="119"/>
        <end position="138"/>
    </location>
</feature>
<dbReference type="AlphaFoldDB" id="A0A3D8TQZ4"/>
<comment type="caution">
    <text evidence="2">The sequence shown here is derived from an EMBL/GenBank/DDBJ whole genome shotgun (WGS) entry which is preliminary data.</text>
</comment>